<dbReference type="Proteomes" id="UP000266841">
    <property type="component" value="Unassembled WGS sequence"/>
</dbReference>
<dbReference type="AlphaFoldDB" id="K0RKF3"/>
<dbReference type="PANTHER" id="PTHR14859">
    <property type="entry name" value="CALCOFLUOR WHITE HYPERSENSITIVE PROTEIN PRECURSOR"/>
    <property type="match status" value="1"/>
</dbReference>
<sequence length="331" mass="36614">MTQREDVSNSLSLKVVGYNIHSCVGNDGLYSLERISSVVGRLDADIVCLQEVEANNLLPGRPSLTRIWSRCHCDDQAASIANLSGFEYHVFVPAIKSLVVGKLQERHANVSRCDVSGNHDDPDWVEEQEGETKASGTDLNSLMGRFGIALLSKHPIVKLRIHTFQRYKKKTLRNAIACLIRLPDGTLIWVANTHLGCHFSGREQCQQARELAAFVSSLEQDNETRGVVVCGDFNSPPWFRSMKVLRDSGMCDMFESPAAAASSGSRYGGTFPSSCRLLGVPTCFERLLRLDYIFLHHSGRRIVCKEVHVDDGANSCVASDHLPLIAVFSLH</sequence>
<dbReference type="GO" id="GO:0006506">
    <property type="term" value="P:GPI anchor biosynthetic process"/>
    <property type="evidence" value="ECO:0007669"/>
    <property type="project" value="TreeGrafter"/>
</dbReference>
<dbReference type="EMBL" id="AGNL01047284">
    <property type="protein sequence ID" value="EJK47157.1"/>
    <property type="molecule type" value="Genomic_DNA"/>
</dbReference>
<name>K0RKF3_THAOC</name>
<protein>
    <recommendedName>
        <fullName evidence="1">Endonuclease/exonuclease/phosphatase domain-containing protein</fullName>
    </recommendedName>
</protein>
<dbReference type="InterPro" id="IPR005135">
    <property type="entry name" value="Endo/exonuclease/phosphatase"/>
</dbReference>
<evidence type="ECO:0000313" key="2">
    <source>
        <dbReference type="EMBL" id="EJK47157.1"/>
    </source>
</evidence>
<feature type="domain" description="Endonuclease/exonuclease/phosphatase" evidence="1">
    <location>
        <begin position="18"/>
        <end position="321"/>
    </location>
</feature>
<accession>K0RKF3</accession>
<dbReference type="InterPro" id="IPR036691">
    <property type="entry name" value="Endo/exonu/phosph_ase_sf"/>
</dbReference>
<dbReference type="OrthoDB" id="198000at2759"/>
<dbReference type="SUPFAM" id="SSF56219">
    <property type="entry name" value="DNase I-like"/>
    <property type="match status" value="1"/>
</dbReference>
<keyword evidence="3" id="KW-1185">Reference proteome</keyword>
<dbReference type="Pfam" id="PF03372">
    <property type="entry name" value="Exo_endo_phos"/>
    <property type="match status" value="1"/>
</dbReference>
<dbReference type="GO" id="GO:0016020">
    <property type="term" value="C:membrane"/>
    <property type="evidence" value="ECO:0007669"/>
    <property type="project" value="GOC"/>
</dbReference>
<comment type="caution">
    <text evidence="2">The sequence shown here is derived from an EMBL/GenBank/DDBJ whole genome shotgun (WGS) entry which is preliminary data.</text>
</comment>
<dbReference type="GO" id="GO:0003824">
    <property type="term" value="F:catalytic activity"/>
    <property type="evidence" value="ECO:0007669"/>
    <property type="project" value="InterPro"/>
</dbReference>
<dbReference type="InterPro" id="IPR051916">
    <property type="entry name" value="GPI-anchor_lipid_remodeler"/>
</dbReference>
<evidence type="ECO:0000259" key="1">
    <source>
        <dbReference type="Pfam" id="PF03372"/>
    </source>
</evidence>
<evidence type="ECO:0000313" key="3">
    <source>
        <dbReference type="Proteomes" id="UP000266841"/>
    </source>
</evidence>
<organism evidence="2 3">
    <name type="scientific">Thalassiosira oceanica</name>
    <name type="common">Marine diatom</name>
    <dbReference type="NCBI Taxonomy" id="159749"/>
    <lineage>
        <taxon>Eukaryota</taxon>
        <taxon>Sar</taxon>
        <taxon>Stramenopiles</taxon>
        <taxon>Ochrophyta</taxon>
        <taxon>Bacillariophyta</taxon>
        <taxon>Coscinodiscophyceae</taxon>
        <taxon>Thalassiosirophycidae</taxon>
        <taxon>Thalassiosirales</taxon>
        <taxon>Thalassiosiraceae</taxon>
        <taxon>Thalassiosira</taxon>
    </lineage>
</organism>
<gene>
    <name evidence="2" type="ORF">THAOC_34146</name>
</gene>
<proteinExistence type="predicted"/>
<reference evidence="2 3" key="1">
    <citation type="journal article" date="2012" name="Genome Biol.">
        <title>Genome and low-iron response of an oceanic diatom adapted to chronic iron limitation.</title>
        <authorList>
            <person name="Lommer M."/>
            <person name="Specht M."/>
            <person name="Roy A.S."/>
            <person name="Kraemer L."/>
            <person name="Andreson R."/>
            <person name="Gutowska M.A."/>
            <person name="Wolf J."/>
            <person name="Bergner S.V."/>
            <person name="Schilhabel M.B."/>
            <person name="Klostermeier U.C."/>
            <person name="Beiko R.G."/>
            <person name="Rosenstiel P."/>
            <person name="Hippler M."/>
            <person name="Laroche J."/>
        </authorList>
    </citation>
    <scope>NUCLEOTIDE SEQUENCE [LARGE SCALE GENOMIC DNA]</scope>
    <source>
        <strain evidence="2 3">CCMP1005</strain>
    </source>
</reference>
<dbReference type="PANTHER" id="PTHR14859:SF1">
    <property type="entry name" value="PGAP2-INTERACTING PROTEIN"/>
    <property type="match status" value="1"/>
</dbReference>
<dbReference type="Gene3D" id="3.60.10.10">
    <property type="entry name" value="Endonuclease/exonuclease/phosphatase"/>
    <property type="match status" value="1"/>
</dbReference>